<sequence length="102" mass="12102">MHGTENFLENSFVANALSERKLSESDKKREIRRAERKEQILGCDTCYCYCIYADYTIGLCTQRGPLARNAVLWRQRTKPTLFRIRRELFEMEIDTEMICERA</sequence>
<dbReference type="Proteomes" id="UP000007266">
    <property type="component" value="Linkage group 3"/>
</dbReference>
<gene>
    <name evidence="1" type="primary">GLEAN_02452</name>
    <name evidence="1" type="ORF">TcasGA2_TC002452</name>
</gene>
<reference evidence="1 2" key="1">
    <citation type="journal article" date="2008" name="Nature">
        <title>The genome of the model beetle and pest Tribolium castaneum.</title>
        <authorList>
            <consortium name="Tribolium Genome Sequencing Consortium"/>
            <person name="Richards S."/>
            <person name="Gibbs R.A."/>
            <person name="Weinstock G.M."/>
            <person name="Brown S.J."/>
            <person name="Denell R."/>
            <person name="Beeman R.W."/>
            <person name="Gibbs R."/>
            <person name="Beeman R.W."/>
            <person name="Brown S.J."/>
            <person name="Bucher G."/>
            <person name="Friedrich M."/>
            <person name="Grimmelikhuijzen C.J."/>
            <person name="Klingler M."/>
            <person name="Lorenzen M."/>
            <person name="Richards S."/>
            <person name="Roth S."/>
            <person name="Schroder R."/>
            <person name="Tautz D."/>
            <person name="Zdobnov E.M."/>
            <person name="Muzny D."/>
            <person name="Gibbs R.A."/>
            <person name="Weinstock G.M."/>
            <person name="Attaway T."/>
            <person name="Bell S."/>
            <person name="Buhay C.J."/>
            <person name="Chandrabose M.N."/>
            <person name="Chavez D."/>
            <person name="Clerk-Blankenburg K.P."/>
            <person name="Cree A."/>
            <person name="Dao M."/>
            <person name="Davis C."/>
            <person name="Chacko J."/>
            <person name="Dinh H."/>
            <person name="Dugan-Rocha S."/>
            <person name="Fowler G."/>
            <person name="Garner T.T."/>
            <person name="Garnes J."/>
            <person name="Gnirke A."/>
            <person name="Hawes A."/>
            <person name="Hernandez J."/>
            <person name="Hines S."/>
            <person name="Holder M."/>
            <person name="Hume J."/>
            <person name="Jhangiani S.N."/>
            <person name="Joshi V."/>
            <person name="Khan Z.M."/>
            <person name="Jackson L."/>
            <person name="Kovar C."/>
            <person name="Kowis A."/>
            <person name="Lee S."/>
            <person name="Lewis L.R."/>
            <person name="Margolis J."/>
            <person name="Morgan M."/>
            <person name="Nazareth L.V."/>
            <person name="Nguyen N."/>
            <person name="Okwuonu G."/>
            <person name="Parker D."/>
            <person name="Richards S."/>
            <person name="Ruiz S.J."/>
            <person name="Santibanez J."/>
            <person name="Savard J."/>
            <person name="Scherer S.E."/>
            <person name="Schneider B."/>
            <person name="Sodergren E."/>
            <person name="Tautz D."/>
            <person name="Vattahil S."/>
            <person name="Villasana D."/>
            <person name="White C.S."/>
            <person name="Wright R."/>
            <person name="Park Y."/>
            <person name="Beeman R.W."/>
            <person name="Lord J."/>
            <person name="Oppert B."/>
            <person name="Lorenzen M."/>
            <person name="Brown S."/>
            <person name="Wang L."/>
            <person name="Savard J."/>
            <person name="Tautz D."/>
            <person name="Richards S."/>
            <person name="Weinstock G."/>
            <person name="Gibbs R.A."/>
            <person name="Liu Y."/>
            <person name="Worley K."/>
            <person name="Weinstock G."/>
            <person name="Elsik C.G."/>
            <person name="Reese J.T."/>
            <person name="Elhaik E."/>
            <person name="Landan G."/>
            <person name="Graur D."/>
            <person name="Arensburger P."/>
            <person name="Atkinson P."/>
            <person name="Beeman R.W."/>
            <person name="Beidler J."/>
            <person name="Brown S.J."/>
            <person name="Demuth J.P."/>
            <person name="Drury D.W."/>
            <person name="Du Y.Z."/>
            <person name="Fujiwara H."/>
            <person name="Lorenzen M."/>
            <person name="Maselli V."/>
            <person name="Osanai M."/>
            <person name="Park Y."/>
            <person name="Robertson H.M."/>
            <person name="Tu Z."/>
            <person name="Wang J.J."/>
            <person name="Wang S."/>
            <person name="Richards S."/>
            <person name="Song H."/>
            <person name="Zhang L."/>
            <person name="Sodergren E."/>
            <person name="Werner D."/>
            <person name="Stanke M."/>
            <person name="Morgenstern B."/>
            <person name="Solovyev V."/>
            <person name="Kosarev P."/>
            <person name="Brown G."/>
            <person name="Chen H.C."/>
            <person name="Ermolaeva O."/>
            <person name="Hlavina W."/>
            <person name="Kapustin Y."/>
            <person name="Kiryutin B."/>
            <person name="Kitts P."/>
            <person name="Maglott D."/>
            <person name="Pruitt K."/>
            <person name="Sapojnikov V."/>
            <person name="Souvorov A."/>
            <person name="Mackey A.J."/>
            <person name="Waterhouse R.M."/>
            <person name="Wyder S."/>
            <person name="Zdobnov E.M."/>
            <person name="Zdobnov E.M."/>
            <person name="Wyder S."/>
            <person name="Kriventseva E.V."/>
            <person name="Kadowaki T."/>
            <person name="Bork P."/>
            <person name="Aranda M."/>
            <person name="Bao R."/>
            <person name="Beermann A."/>
            <person name="Berns N."/>
            <person name="Bolognesi R."/>
            <person name="Bonneton F."/>
            <person name="Bopp D."/>
            <person name="Brown S.J."/>
            <person name="Bucher G."/>
            <person name="Butts T."/>
            <person name="Chaumot A."/>
            <person name="Denell R.E."/>
            <person name="Ferrier D.E."/>
            <person name="Friedrich M."/>
            <person name="Gordon C.M."/>
            <person name="Jindra M."/>
            <person name="Klingler M."/>
            <person name="Lan Q."/>
            <person name="Lattorff H.M."/>
            <person name="Laudet V."/>
            <person name="von Levetsow C."/>
            <person name="Liu Z."/>
            <person name="Lutz R."/>
            <person name="Lynch J.A."/>
            <person name="da Fonseca R.N."/>
            <person name="Posnien N."/>
            <person name="Reuter R."/>
            <person name="Roth S."/>
            <person name="Savard J."/>
            <person name="Schinko J.B."/>
            <person name="Schmitt C."/>
            <person name="Schoppmeier M."/>
            <person name="Schroder R."/>
            <person name="Shippy T.D."/>
            <person name="Simonnet F."/>
            <person name="Marques-Souza H."/>
            <person name="Tautz D."/>
            <person name="Tomoyasu Y."/>
            <person name="Trauner J."/>
            <person name="Van der Zee M."/>
            <person name="Vervoort M."/>
            <person name="Wittkopp N."/>
            <person name="Wimmer E.A."/>
            <person name="Yang X."/>
            <person name="Jones A.K."/>
            <person name="Sattelle D.B."/>
            <person name="Ebert P.R."/>
            <person name="Nelson D."/>
            <person name="Scott J.G."/>
            <person name="Beeman R.W."/>
            <person name="Muthukrishnan S."/>
            <person name="Kramer K.J."/>
            <person name="Arakane Y."/>
            <person name="Beeman R.W."/>
            <person name="Zhu Q."/>
            <person name="Hogenkamp D."/>
            <person name="Dixit R."/>
            <person name="Oppert B."/>
            <person name="Jiang H."/>
            <person name="Zou Z."/>
            <person name="Marshall J."/>
            <person name="Elpidina E."/>
            <person name="Vinokurov K."/>
            <person name="Oppert C."/>
            <person name="Zou Z."/>
            <person name="Evans J."/>
            <person name="Lu Z."/>
            <person name="Zhao P."/>
            <person name="Sumathipala N."/>
            <person name="Altincicek B."/>
            <person name="Vilcinskas A."/>
            <person name="Williams M."/>
            <person name="Hultmark D."/>
            <person name="Hetru C."/>
            <person name="Jiang H."/>
            <person name="Grimmelikhuijzen C.J."/>
            <person name="Hauser F."/>
            <person name="Cazzamali G."/>
            <person name="Williamson M."/>
            <person name="Park Y."/>
            <person name="Li B."/>
            <person name="Tanaka Y."/>
            <person name="Predel R."/>
            <person name="Neupert S."/>
            <person name="Schachtner J."/>
            <person name="Verleyen P."/>
            <person name="Raible F."/>
            <person name="Bork P."/>
            <person name="Friedrich M."/>
            <person name="Walden K.K."/>
            <person name="Robertson H.M."/>
            <person name="Angeli S."/>
            <person name="Foret S."/>
            <person name="Bucher G."/>
            <person name="Schuetz S."/>
            <person name="Maleszka R."/>
            <person name="Wimmer E.A."/>
            <person name="Beeman R.W."/>
            <person name="Lorenzen M."/>
            <person name="Tomoyasu Y."/>
            <person name="Miller S.C."/>
            <person name="Grossmann D."/>
            <person name="Bucher G."/>
        </authorList>
    </citation>
    <scope>NUCLEOTIDE SEQUENCE [LARGE SCALE GENOMIC DNA]</scope>
    <source>
        <strain evidence="1 2">Georgia GA2</strain>
    </source>
</reference>
<evidence type="ECO:0000313" key="2">
    <source>
        <dbReference type="Proteomes" id="UP000007266"/>
    </source>
</evidence>
<dbReference type="EMBL" id="KQ971334">
    <property type="protein sequence ID" value="EEZ99693.1"/>
    <property type="molecule type" value="Genomic_DNA"/>
</dbReference>
<organism evidence="1 2">
    <name type="scientific">Tribolium castaneum</name>
    <name type="common">Red flour beetle</name>
    <dbReference type="NCBI Taxonomy" id="7070"/>
    <lineage>
        <taxon>Eukaryota</taxon>
        <taxon>Metazoa</taxon>
        <taxon>Ecdysozoa</taxon>
        <taxon>Arthropoda</taxon>
        <taxon>Hexapoda</taxon>
        <taxon>Insecta</taxon>
        <taxon>Pterygota</taxon>
        <taxon>Neoptera</taxon>
        <taxon>Endopterygota</taxon>
        <taxon>Coleoptera</taxon>
        <taxon>Polyphaga</taxon>
        <taxon>Cucujiformia</taxon>
        <taxon>Tenebrionidae</taxon>
        <taxon>Tenebrionidae incertae sedis</taxon>
        <taxon>Tribolium</taxon>
    </lineage>
</organism>
<dbReference type="AlphaFoldDB" id="D6WI44"/>
<keyword evidence="2" id="KW-1185">Reference proteome</keyword>
<dbReference type="HOGENOM" id="CLU_2280971_0_0_1"/>
<reference evidence="1 2" key="2">
    <citation type="journal article" date="2010" name="Nucleic Acids Res.">
        <title>BeetleBase in 2010: revisions to provide comprehensive genomic information for Tribolium castaneum.</title>
        <authorList>
            <person name="Kim H.S."/>
            <person name="Murphy T."/>
            <person name="Xia J."/>
            <person name="Caragea D."/>
            <person name="Park Y."/>
            <person name="Beeman R.W."/>
            <person name="Lorenzen M.D."/>
            <person name="Butcher S."/>
            <person name="Manak J.R."/>
            <person name="Brown S.J."/>
        </authorList>
    </citation>
    <scope>GENOME REANNOTATION</scope>
    <source>
        <strain evidence="1 2">Georgia GA2</strain>
    </source>
</reference>
<evidence type="ECO:0000313" key="1">
    <source>
        <dbReference type="EMBL" id="EEZ99693.1"/>
    </source>
</evidence>
<accession>D6WI44</accession>
<protein>
    <submittedName>
        <fullName evidence="1">Uncharacterized protein</fullName>
    </submittedName>
</protein>
<proteinExistence type="predicted"/>
<name>D6WI44_TRICA</name>